<gene>
    <name evidence="1" type="ORF">Vadar_021916</name>
</gene>
<sequence length="203" mass="23483">MVEVYVVNSNLGALITVDVGVALKLWMWEMGLEDVDVEDDLQDVDANRITFKKNETDRVRAKCADLCPWEILVSSIIDDRKILQRLVNAIRDLLSYVEHMHCVKHLHRTMKSARYTGQAVKDKLWSLSRAAYVGRLKCLMEEFKKMDEIAFNWLAKKEAHHWSRSHFSVASKCDMHLNNICEPFNAAILDAKDKPILTLLERI</sequence>
<accession>A0ACB7YZI4</accession>
<proteinExistence type="predicted"/>
<dbReference type="EMBL" id="CM037153">
    <property type="protein sequence ID" value="KAH7858274.1"/>
    <property type="molecule type" value="Genomic_DNA"/>
</dbReference>
<name>A0ACB7YZI4_9ERIC</name>
<evidence type="ECO:0000313" key="2">
    <source>
        <dbReference type="Proteomes" id="UP000828048"/>
    </source>
</evidence>
<keyword evidence="2" id="KW-1185">Reference proteome</keyword>
<reference evidence="1 2" key="1">
    <citation type="journal article" date="2021" name="Hortic Res">
        <title>High-quality reference genome and annotation aids understanding of berry development for evergreen blueberry (Vaccinium darrowii).</title>
        <authorList>
            <person name="Yu J."/>
            <person name="Hulse-Kemp A.M."/>
            <person name="Babiker E."/>
            <person name="Staton M."/>
        </authorList>
    </citation>
    <scope>NUCLEOTIDE SEQUENCE [LARGE SCALE GENOMIC DNA]</scope>
    <source>
        <strain evidence="2">cv. NJ 8807/NJ 8810</strain>
        <tissue evidence="1">Young leaf</tissue>
    </source>
</reference>
<evidence type="ECO:0000313" key="1">
    <source>
        <dbReference type="EMBL" id="KAH7858274.1"/>
    </source>
</evidence>
<protein>
    <submittedName>
        <fullName evidence="1">Uncharacterized protein</fullName>
    </submittedName>
</protein>
<organism evidence="1 2">
    <name type="scientific">Vaccinium darrowii</name>
    <dbReference type="NCBI Taxonomy" id="229202"/>
    <lineage>
        <taxon>Eukaryota</taxon>
        <taxon>Viridiplantae</taxon>
        <taxon>Streptophyta</taxon>
        <taxon>Embryophyta</taxon>
        <taxon>Tracheophyta</taxon>
        <taxon>Spermatophyta</taxon>
        <taxon>Magnoliopsida</taxon>
        <taxon>eudicotyledons</taxon>
        <taxon>Gunneridae</taxon>
        <taxon>Pentapetalae</taxon>
        <taxon>asterids</taxon>
        <taxon>Ericales</taxon>
        <taxon>Ericaceae</taxon>
        <taxon>Vaccinioideae</taxon>
        <taxon>Vaccinieae</taxon>
        <taxon>Vaccinium</taxon>
    </lineage>
</organism>
<dbReference type="Proteomes" id="UP000828048">
    <property type="component" value="Chromosome 3"/>
</dbReference>
<comment type="caution">
    <text evidence="1">The sequence shown here is derived from an EMBL/GenBank/DDBJ whole genome shotgun (WGS) entry which is preliminary data.</text>
</comment>